<reference evidence="1 2" key="1">
    <citation type="journal article" date="2023" name="BMC Biol.">
        <title>The compact genome of the sponge Oopsacas minuta (Hexactinellida) is lacking key metazoan core genes.</title>
        <authorList>
            <person name="Santini S."/>
            <person name="Schenkelaars Q."/>
            <person name="Jourda C."/>
            <person name="Duchesne M."/>
            <person name="Belahbib H."/>
            <person name="Rocher C."/>
            <person name="Selva M."/>
            <person name="Riesgo A."/>
            <person name="Vervoort M."/>
            <person name="Leys S.P."/>
            <person name="Kodjabachian L."/>
            <person name="Le Bivic A."/>
            <person name="Borchiellini C."/>
            <person name="Claverie J.M."/>
            <person name="Renard E."/>
        </authorList>
    </citation>
    <scope>NUCLEOTIDE SEQUENCE [LARGE SCALE GENOMIC DNA]</scope>
    <source>
        <strain evidence="1">SPO-2</strain>
    </source>
</reference>
<name>A0AAV7JRZ0_9METZ</name>
<protein>
    <submittedName>
        <fullName evidence="1">General transcription factor II-I repeat domain-containing protein 2-like</fullName>
    </submittedName>
</protein>
<accession>A0AAV7JRZ0</accession>
<dbReference type="EMBL" id="JAKMXF010000307">
    <property type="protein sequence ID" value="KAI6651125.1"/>
    <property type="molecule type" value="Genomic_DNA"/>
</dbReference>
<sequence>MKPFTDGEFVKECLLNVVDIICPEKRDLFGKISLSARTVTRRIEDLSSDIRTTLQEHAQQFELYAIALDENTDATDIAQVAIFVSGINVTFDITEELASLVSLKDTTTGENIFQGIMSVVGSLGLNLSNICGVTTDGAPAMIGKVKRAVSLIEKEMRNAGIERNW</sequence>
<comment type="caution">
    <text evidence="1">The sequence shown here is derived from an EMBL/GenBank/DDBJ whole genome shotgun (WGS) entry which is preliminary data.</text>
</comment>
<gene>
    <name evidence="1" type="ORF">LOD99_5476</name>
</gene>
<dbReference type="Proteomes" id="UP001165289">
    <property type="component" value="Unassembled WGS sequence"/>
</dbReference>
<evidence type="ECO:0000313" key="2">
    <source>
        <dbReference type="Proteomes" id="UP001165289"/>
    </source>
</evidence>
<keyword evidence="2" id="KW-1185">Reference proteome</keyword>
<dbReference type="AlphaFoldDB" id="A0AAV7JRZ0"/>
<dbReference type="PANTHER" id="PTHR45913:SF21">
    <property type="entry name" value="DUF4371 DOMAIN-CONTAINING PROTEIN"/>
    <property type="match status" value="1"/>
</dbReference>
<organism evidence="1 2">
    <name type="scientific">Oopsacas minuta</name>
    <dbReference type="NCBI Taxonomy" id="111878"/>
    <lineage>
        <taxon>Eukaryota</taxon>
        <taxon>Metazoa</taxon>
        <taxon>Porifera</taxon>
        <taxon>Hexactinellida</taxon>
        <taxon>Hexasterophora</taxon>
        <taxon>Lyssacinosida</taxon>
        <taxon>Leucopsacidae</taxon>
        <taxon>Oopsacas</taxon>
    </lineage>
</organism>
<evidence type="ECO:0000313" key="1">
    <source>
        <dbReference type="EMBL" id="KAI6651125.1"/>
    </source>
</evidence>
<dbReference type="PANTHER" id="PTHR45913">
    <property type="entry name" value="EPM2A-INTERACTING PROTEIN 1"/>
    <property type="match status" value="1"/>
</dbReference>
<proteinExistence type="predicted"/>